<dbReference type="EMBL" id="JAYMYQ010000001">
    <property type="protein sequence ID" value="KAK7361517.1"/>
    <property type="molecule type" value="Genomic_DNA"/>
</dbReference>
<feature type="compositionally biased region" description="Basic and acidic residues" evidence="1">
    <location>
        <begin position="31"/>
        <end position="51"/>
    </location>
</feature>
<keyword evidence="3" id="KW-1185">Reference proteome</keyword>
<evidence type="ECO:0000256" key="1">
    <source>
        <dbReference type="SAM" id="MobiDB-lite"/>
    </source>
</evidence>
<name>A0AAN9R6Z1_CANGL</name>
<proteinExistence type="predicted"/>
<gene>
    <name evidence="2" type="ORF">VNO77_03586</name>
</gene>
<dbReference type="AlphaFoldDB" id="A0AAN9R6Z1"/>
<feature type="region of interest" description="Disordered" evidence="1">
    <location>
        <begin position="24"/>
        <end position="51"/>
    </location>
</feature>
<evidence type="ECO:0000313" key="3">
    <source>
        <dbReference type="Proteomes" id="UP001367508"/>
    </source>
</evidence>
<organism evidence="2 3">
    <name type="scientific">Canavalia gladiata</name>
    <name type="common">Sword bean</name>
    <name type="synonym">Dolichos gladiatus</name>
    <dbReference type="NCBI Taxonomy" id="3824"/>
    <lineage>
        <taxon>Eukaryota</taxon>
        <taxon>Viridiplantae</taxon>
        <taxon>Streptophyta</taxon>
        <taxon>Embryophyta</taxon>
        <taxon>Tracheophyta</taxon>
        <taxon>Spermatophyta</taxon>
        <taxon>Magnoliopsida</taxon>
        <taxon>eudicotyledons</taxon>
        <taxon>Gunneridae</taxon>
        <taxon>Pentapetalae</taxon>
        <taxon>rosids</taxon>
        <taxon>fabids</taxon>
        <taxon>Fabales</taxon>
        <taxon>Fabaceae</taxon>
        <taxon>Papilionoideae</taxon>
        <taxon>50 kb inversion clade</taxon>
        <taxon>NPAAA clade</taxon>
        <taxon>indigoferoid/millettioid clade</taxon>
        <taxon>Phaseoleae</taxon>
        <taxon>Canavalia</taxon>
    </lineage>
</organism>
<sequence>MERERLLWRRRQVQDALGLTGHRAWKRRKASRQDEGKENSTKRREEEASKGEFGRGSLGKLLMTILWRALFLEGMEGGYRGRIRSMSLWLAPPIVAKLGESEAYSPVDDWNSDPPRDNEKHVPIDSWSSYIIRHSHGDGPPKLPAIHASFPLVKVVITHYSLHTKADDLILSKPVPHARQSS</sequence>
<evidence type="ECO:0000313" key="2">
    <source>
        <dbReference type="EMBL" id="KAK7361517.1"/>
    </source>
</evidence>
<protein>
    <submittedName>
        <fullName evidence="2">Uncharacterized protein</fullName>
    </submittedName>
</protein>
<reference evidence="2 3" key="1">
    <citation type="submission" date="2024-01" db="EMBL/GenBank/DDBJ databases">
        <title>The genomes of 5 underutilized Papilionoideae crops provide insights into root nodulation and disease resistanc.</title>
        <authorList>
            <person name="Jiang F."/>
        </authorList>
    </citation>
    <scope>NUCLEOTIDE SEQUENCE [LARGE SCALE GENOMIC DNA]</scope>
    <source>
        <strain evidence="2">LVBAO_FW01</strain>
        <tissue evidence="2">Leaves</tissue>
    </source>
</reference>
<accession>A0AAN9R6Z1</accession>
<comment type="caution">
    <text evidence="2">The sequence shown here is derived from an EMBL/GenBank/DDBJ whole genome shotgun (WGS) entry which is preliminary data.</text>
</comment>
<dbReference type="Proteomes" id="UP001367508">
    <property type="component" value="Unassembled WGS sequence"/>
</dbReference>